<dbReference type="Pfam" id="PF06722">
    <property type="entry name" value="EryCIII-like_C"/>
    <property type="match status" value="1"/>
</dbReference>
<evidence type="ECO:0000259" key="2">
    <source>
        <dbReference type="Pfam" id="PF06722"/>
    </source>
</evidence>
<dbReference type="Proteomes" id="UP000220102">
    <property type="component" value="Unassembled WGS sequence"/>
</dbReference>
<protein>
    <submittedName>
        <fullName evidence="3">UDP-glucose--sterol glucosyltransferase</fullName>
    </submittedName>
</protein>
<evidence type="ECO:0000313" key="3">
    <source>
        <dbReference type="EMBL" id="PEN11466.1"/>
    </source>
</evidence>
<keyword evidence="4" id="KW-1185">Reference proteome</keyword>
<dbReference type="Pfam" id="PF03033">
    <property type="entry name" value="Glyco_transf_28"/>
    <property type="match status" value="1"/>
</dbReference>
<feature type="domain" description="Erythromycin biosynthesis protein CIII-like C-terminal" evidence="2">
    <location>
        <begin position="308"/>
        <end position="409"/>
    </location>
</feature>
<dbReference type="GO" id="GO:0008194">
    <property type="term" value="F:UDP-glycosyltransferase activity"/>
    <property type="evidence" value="ECO:0007669"/>
    <property type="project" value="InterPro"/>
</dbReference>
<feature type="domain" description="Glycosyltransferase family 28 N-terminal" evidence="1">
    <location>
        <begin position="3"/>
        <end position="137"/>
    </location>
</feature>
<dbReference type="Gene3D" id="3.40.50.2000">
    <property type="entry name" value="Glycogen Phosphorylase B"/>
    <property type="match status" value="2"/>
</dbReference>
<dbReference type="AlphaFoldDB" id="A0A2A8CUN2"/>
<accession>A0A2A8CUN2</accession>
<comment type="caution">
    <text evidence="3">The sequence shown here is derived from an EMBL/GenBank/DDBJ whole genome shotgun (WGS) entry which is preliminary data.</text>
</comment>
<evidence type="ECO:0000313" key="4">
    <source>
        <dbReference type="Proteomes" id="UP000220102"/>
    </source>
</evidence>
<dbReference type="PANTHER" id="PTHR48050">
    <property type="entry name" value="STEROL 3-BETA-GLUCOSYLTRANSFERASE"/>
    <property type="match status" value="1"/>
</dbReference>
<dbReference type="OrthoDB" id="764352at2"/>
<reference evidence="3 4" key="1">
    <citation type="submission" date="2017-10" db="EMBL/GenBank/DDBJ databases">
        <title>Draft genome of Longibacter Salinarum.</title>
        <authorList>
            <person name="Goh K.M."/>
            <person name="Shamsir M.S."/>
            <person name="Lim S.W."/>
        </authorList>
    </citation>
    <scope>NUCLEOTIDE SEQUENCE [LARGE SCALE GENOMIC DNA]</scope>
    <source>
        <strain evidence="3 4">KCTC 52045</strain>
    </source>
</reference>
<dbReference type="InterPro" id="IPR002213">
    <property type="entry name" value="UDP_glucos_trans"/>
</dbReference>
<dbReference type="SUPFAM" id="SSF53756">
    <property type="entry name" value="UDP-Glycosyltransferase/glycogen phosphorylase"/>
    <property type="match status" value="1"/>
</dbReference>
<dbReference type="CDD" id="cd03784">
    <property type="entry name" value="GT1_Gtf-like"/>
    <property type="match status" value="1"/>
</dbReference>
<dbReference type="InterPro" id="IPR050426">
    <property type="entry name" value="Glycosyltransferase_28"/>
</dbReference>
<dbReference type="FunFam" id="3.40.50.2000:FF:000009">
    <property type="entry name" value="Sterol 3-beta-glucosyltransferase UGT80A2"/>
    <property type="match status" value="1"/>
</dbReference>
<dbReference type="EMBL" id="PDEQ01000009">
    <property type="protein sequence ID" value="PEN11466.1"/>
    <property type="molecule type" value="Genomic_DNA"/>
</dbReference>
<dbReference type="RefSeq" id="WP_098078089.1">
    <property type="nucleotide sequence ID" value="NZ_PDEQ01000009.1"/>
</dbReference>
<dbReference type="InterPro" id="IPR004276">
    <property type="entry name" value="GlycoTrans_28_N"/>
</dbReference>
<organism evidence="3 4">
    <name type="scientific">Longibacter salinarum</name>
    <dbReference type="NCBI Taxonomy" id="1850348"/>
    <lineage>
        <taxon>Bacteria</taxon>
        <taxon>Pseudomonadati</taxon>
        <taxon>Rhodothermota</taxon>
        <taxon>Rhodothermia</taxon>
        <taxon>Rhodothermales</taxon>
        <taxon>Salisaetaceae</taxon>
        <taxon>Longibacter</taxon>
    </lineage>
</organism>
<sequence>MNILILTIGTRGDVQPHVALAVGLRKAGHNVTLCTSPRYRNLFADRGLSFAPLSDDLVAITESVEGRAALEDMSSLISGVRTAVRLIREHGDIQRQLVRDGWKAAEAAQPDLIVYHPKMACGLHFAEKLGIPAVITPLYPIFLPTTDFPNIGLAPLPLPRVLREAYNRGTHHLVQTVVRTVSTRYFREWRAQNGLPPAPRGTGVVRTSDGDRVPMLNAWSEHVAPNPDDWPESVETTGYWFLDRPEDWTMPDELQNFLAAGDPPVYIGFGSMARQHPERTTQTVLDALRRTGLRALISRGWGGLVPEDVPDSIYLFDEAPHDALFPLCSAVVHHGGAGTTAAGLRAGRPTVICPFFGDQPFWGRRVHALGVGPEPIPQKQLTPGRLAAALATVTRNERMREKAAHLGEQIRVEDGVGRAVARLEAVVRSSPQAHPEEAL</sequence>
<dbReference type="GO" id="GO:0005975">
    <property type="term" value="P:carbohydrate metabolic process"/>
    <property type="evidence" value="ECO:0007669"/>
    <property type="project" value="InterPro"/>
</dbReference>
<keyword evidence="3" id="KW-0808">Transferase</keyword>
<dbReference type="PANTHER" id="PTHR48050:SF13">
    <property type="entry name" value="STEROL 3-BETA-GLUCOSYLTRANSFERASE UGT80A2"/>
    <property type="match status" value="1"/>
</dbReference>
<dbReference type="GO" id="GO:0016758">
    <property type="term" value="F:hexosyltransferase activity"/>
    <property type="evidence" value="ECO:0007669"/>
    <property type="project" value="InterPro"/>
</dbReference>
<evidence type="ECO:0000259" key="1">
    <source>
        <dbReference type="Pfam" id="PF03033"/>
    </source>
</evidence>
<proteinExistence type="predicted"/>
<gene>
    <name evidence="3" type="ORF">CRI94_15655</name>
</gene>
<dbReference type="GO" id="GO:0033072">
    <property type="term" value="P:vancomycin biosynthetic process"/>
    <property type="evidence" value="ECO:0007669"/>
    <property type="project" value="UniProtKB-ARBA"/>
</dbReference>
<name>A0A2A8CUN2_9BACT</name>
<dbReference type="InterPro" id="IPR010610">
    <property type="entry name" value="EryCIII-like_C"/>
</dbReference>